<dbReference type="STRING" id="1432562.WN59_09790"/>
<dbReference type="PATRIC" id="fig|1432562.3.peg.1939"/>
<dbReference type="OrthoDB" id="1797254at2"/>
<protein>
    <submittedName>
        <fullName evidence="1">Uncharacterized protein</fullName>
    </submittedName>
</protein>
<evidence type="ECO:0000313" key="2">
    <source>
        <dbReference type="Proteomes" id="UP000034287"/>
    </source>
</evidence>
<sequence>MNKLIYGSIYRQQVIFRGNEGFKVRPVFVLFTDNDDVYFFSISTKPGKDHQKKYRAPILNWRKAGLDKPSYIMLDDPPYILSKSMFTDDKYLGQTIGMDLDMFELHMSNLGY</sequence>
<comment type="caution">
    <text evidence="1">The sequence shown here is derived from an EMBL/GenBank/DDBJ whole genome shotgun (WGS) entry which is preliminary data.</text>
</comment>
<organism evidence="1 2">
    <name type="scientific">Salinicoccus sediminis</name>
    <dbReference type="NCBI Taxonomy" id="1432562"/>
    <lineage>
        <taxon>Bacteria</taxon>
        <taxon>Bacillati</taxon>
        <taxon>Bacillota</taxon>
        <taxon>Bacilli</taxon>
        <taxon>Bacillales</taxon>
        <taxon>Staphylococcaceae</taxon>
        <taxon>Salinicoccus</taxon>
    </lineage>
</organism>
<gene>
    <name evidence="1" type="ORF">WN59_09790</name>
</gene>
<accession>A0A0M2SM16</accession>
<dbReference type="Proteomes" id="UP000034287">
    <property type="component" value="Unassembled WGS sequence"/>
</dbReference>
<dbReference type="EMBL" id="LAYZ01000024">
    <property type="protein sequence ID" value="KKK33892.1"/>
    <property type="molecule type" value="Genomic_DNA"/>
</dbReference>
<reference evidence="1 2" key="1">
    <citation type="submission" date="2015-04" db="EMBL/GenBank/DDBJ databases">
        <title>Taxonomic description and genome sequence of Salinicoccus sediminis sp. nov., a novel hyper halotolerant bacterium isolated from marine sediment.</title>
        <authorList>
            <person name="Mathan Kumar R."/>
            <person name="Kaur G."/>
            <person name="Kumar N."/>
            <person name="Kumar A."/>
            <person name="Singh N.K."/>
            <person name="Kaur N."/>
            <person name="Mayilraj S."/>
        </authorList>
    </citation>
    <scope>NUCLEOTIDE SEQUENCE [LARGE SCALE GENOMIC DNA]</scope>
    <source>
        <strain evidence="1 2">SV-16</strain>
    </source>
</reference>
<proteinExistence type="predicted"/>
<evidence type="ECO:0000313" key="1">
    <source>
        <dbReference type="EMBL" id="KKK33892.1"/>
    </source>
</evidence>
<name>A0A0M2SM16_9STAP</name>
<dbReference type="AlphaFoldDB" id="A0A0M2SM16"/>
<dbReference type="RefSeq" id="WP_046516562.1">
    <property type="nucleotide sequence ID" value="NZ_LAYZ01000024.1"/>
</dbReference>
<keyword evidence="2" id="KW-1185">Reference proteome</keyword>